<keyword evidence="3" id="KW-0813">Transport</keyword>
<gene>
    <name evidence="12" type="primary">wht-4_24</name>
    <name evidence="12" type="ORF">DERF_012087</name>
</gene>
<dbReference type="GO" id="GO:0016887">
    <property type="term" value="F:ATP hydrolysis activity"/>
    <property type="evidence" value="ECO:0007669"/>
    <property type="project" value="InterPro"/>
</dbReference>
<reference evidence="12" key="2">
    <citation type="journal article" date="2022" name="Res Sq">
        <title>Comparative Genomics Reveals Insights into the Divergent Evolution of Astigmatic Mites and Household Pest Adaptations.</title>
        <authorList>
            <person name="Xiong Q."/>
            <person name="Wan A.T.-Y."/>
            <person name="Liu X.-Y."/>
            <person name="Fung C.S.-H."/>
            <person name="Xiao X."/>
            <person name="Malainual N."/>
            <person name="Hou J."/>
            <person name="Wang L."/>
            <person name="Wang M."/>
            <person name="Yang K."/>
            <person name="Cui Y."/>
            <person name="Leung E."/>
            <person name="Nong W."/>
            <person name="Shin S.-K."/>
            <person name="Au S."/>
            <person name="Jeong K.Y."/>
            <person name="Chew F.T."/>
            <person name="Hui J."/>
            <person name="Leung T.F."/>
            <person name="Tungtrongchitr A."/>
            <person name="Zhong N."/>
            <person name="Liu Z."/>
            <person name="Tsui S."/>
        </authorList>
    </citation>
    <scope>NUCLEOTIDE SEQUENCE</scope>
    <source>
        <strain evidence="12">Derf</strain>
        <tissue evidence="12">Whole organism</tissue>
    </source>
</reference>
<dbReference type="InterPro" id="IPR013525">
    <property type="entry name" value="ABC2_TM"/>
</dbReference>
<dbReference type="Gene3D" id="3.40.50.300">
    <property type="entry name" value="P-loop containing nucleotide triphosphate hydrolases"/>
    <property type="match status" value="1"/>
</dbReference>
<comment type="caution">
    <text evidence="12">The sequence shown here is derived from an EMBL/GenBank/DDBJ whole genome shotgun (WGS) entry which is preliminary data.</text>
</comment>
<feature type="compositionally biased region" description="Pro residues" evidence="9">
    <location>
        <begin position="189"/>
        <end position="200"/>
    </location>
</feature>
<feature type="transmembrane region" description="Helical" evidence="10">
    <location>
        <begin position="933"/>
        <end position="953"/>
    </location>
</feature>
<feature type="compositionally biased region" description="Low complexity" evidence="9">
    <location>
        <begin position="40"/>
        <end position="54"/>
    </location>
</feature>
<comment type="similarity">
    <text evidence="2">Belongs to the ABC transporter superfamily. ABCG family. Eye pigment precursor importer (TC 3.A.1.204) subfamily.</text>
</comment>
<keyword evidence="6" id="KW-0067">ATP-binding</keyword>
<evidence type="ECO:0000256" key="2">
    <source>
        <dbReference type="ARBA" id="ARBA00005814"/>
    </source>
</evidence>
<feature type="transmembrane region" description="Helical" evidence="10">
    <location>
        <begin position="901"/>
        <end position="921"/>
    </location>
</feature>
<dbReference type="GO" id="GO:0005524">
    <property type="term" value="F:ATP binding"/>
    <property type="evidence" value="ECO:0007669"/>
    <property type="project" value="UniProtKB-KW"/>
</dbReference>
<dbReference type="InterPro" id="IPR003593">
    <property type="entry name" value="AAA+_ATPase"/>
</dbReference>
<comment type="subcellular location">
    <subcellularLocation>
        <location evidence="1">Membrane</location>
        <topology evidence="1">Multi-pass membrane protein</topology>
    </subcellularLocation>
</comment>
<dbReference type="PROSITE" id="PS00211">
    <property type="entry name" value="ABC_TRANSPORTER_1"/>
    <property type="match status" value="1"/>
</dbReference>
<dbReference type="PANTHER" id="PTHR48041:SF78">
    <property type="entry name" value="ABC TRANSPORTER EXPRESSED IN TRACHEA, ISOFORM A"/>
    <property type="match status" value="1"/>
</dbReference>
<dbReference type="Pfam" id="PF00005">
    <property type="entry name" value="ABC_tran"/>
    <property type="match status" value="1"/>
</dbReference>
<feature type="compositionally biased region" description="Polar residues" evidence="9">
    <location>
        <begin position="238"/>
        <end position="251"/>
    </location>
</feature>
<dbReference type="InterPro" id="IPR027417">
    <property type="entry name" value="P-loop_NTPase"/>
</dbReference>
<evidence type="ECO:0000256" key="5">
    <source>
        <dbReference type="ARBA" id="ARBA00022741"/>
    </source>
</evidence>
<dbReference type="PANTHER" id="PTHR48041">
    <property type="entry name" value="ABC TRANSPORTER G FAMILY MEMBER 28"/>
    <property type="match status" value="1"/>
</dbReference>
<dbReference type="Proteomes" id="UP000790347">
    <property type="component" value="Unassembled WGS sequence"/>
</dbReference>
<evidence type="ECO:0000256" key="6">
    <source>
        <dbReference type="ARBA" id="ARBA00022840"/>
    </source>
</evidence>
<keyword evidence="4 10" id="KW-0812">Transmembrane</keyword>
<dbReference type="GO" id="GO:0140359">
    <property type="term" value="F:ABC-type transporter activity"/>
    <property type="evidence" value="ECO:0007669"/>
    <property type="project" value="InterPro"/>
</dbReference>
<evidence type="ECO:0000313" key="13">
    <source>
        <dbReference type="Proteomes" id="UP000790347"/>
    </source>
</evidence>
<evidence type="ECO:0000256" key="7">
    <source>
        <dbReference type="ARBA" id="ARBA00022989"/>
    </source>
</evidence>
<evidence type="ECO:0000256" key="4">
    <source>
        <dbReference type="ARBA" id="ARBA00022692"/>
    </source>
</evidence>
<evidence type="ECO:0000313" key="12">
    <source>
        <dbReference type="EMBL" id="KAH9501226.1"/>
    </source>
</evidence>
<feature type="compositionally biased region" description="Polar residues" evidence="9">
    <location>
        <begin position="177"/>
        <end position="187"/>
    </location>
</feature>
<feature type="region of interest" description="Disordered" evidence="9">
    <location>
        <begin position="19"/>
        <end position="130"/>
    </location>
</feature>
<feature type="compositionally biased region" description="Low complexity" evidence="9">
    <location>
        <begin position="22"/>
        <end position="33"/>
    </location>
</feature>
<name>A0A922KZQ3_DERFA</name>
<keyword evidence="13" id="KW-1185">Reference proteome</keyword>
<dbReference type="AlphaFoldDB" id="A0A922KZQ3"/>
<reference evidence="12" key="1">
    <citation type="submission" date="2013-05" db="EMBL/GenBank/DDBJ databases">
        <authorList>
            <person name="Yim A.K.Y."/>
            <person name="Chan T.F."/>
            <person name="Ji K.M."/>
            <person name="Liu X.Y."/>
            <person name="Zhou J.W."/>
            <person name="Li R.Q."/>
            <person name="Yang K.Y."/>
            <person name="Li J."/>
            <person name="Li M."/>
            <person name="Law P.T.W."/>
            <person name="Wu Y.L."/>
            <person name="Cai Z.L."/>
            <person name="Qin H."/>
            <person name="Bao Y."/>
            <person name="Leung R.K.K."/>
            <person name="Ng P.K.S."/>
            <person name="Zou J."/>
            <person name="Zhong X.J."/>
            <person name="Ran P.X."/>
            <person name="Zhong N.S."/>
            <person name="Liu Z.G."/>
            <person name="Tsui S.K.W."/>
        </authorList>
    </citation>
    <scope>NUCLEOTIDE SEQUENCE</scope>
    <source>
        <strain evidence="12">Derf</strain>
        <tissue evidence="12">Whole organism</tissue>
    </source>
</reference>
<dbReference type="InterPro" id="IPR050352">
    <property type="entry name" value="ABCG_transporters"/>
</dbReference>
<dbReference type="InterPro" id="IPR017871">
    <property type="entry name" value="ABC_transporter-like_CS"/>
</dbReference>
<dbReference type="SMART" id="SM00382">
    <property type="entry name" value="AAA"/>
    <property type="match status" value="1"/>
</dbReference>
<feature type="transmembrane region" description="Helical" evidence="10">
    <location>
        <begin position="793"/>
        <end position="820"/>
    </location>
</feature>
<feature type="region of interest" description="Disordered" evidence="9">
    <location>
        <begin position="238"/>
        <end position="262"/>
    </location>
</feature>
<accession>A0A922KZQ3</accession>
<keyword evidence="7 10" id="KW-1133">Transmembrane helix</keyword>
<sequence>MSSLSSSSQSLKSKRDMFLFGTSNNNNNITSSSDVNGLGPSSSSSSSPISTTTTTPPPQPPQLSSLSQVTIMKSSNDGGSGNSVGDGESSSGVGSIRSSSSPPSSSSSSSSSQQQKQQPSPQPPRYLETFPNVNHLNQSHQQHRRYLDQTIDTNHNHHHDDENQSLIDKYEKPKIVESSSRQNGQLYSSPPPPPPPPSLPQLPLSSSSSNNWHFEKNNNNVMLTNMESIAKNKLQMNNNGDSIINRSNQHRQQQQQLQQQQQSTKDGVELIWRNLSYHVSRFQWKTFIKKKGRGNTHKRLLNTISGSMRAGELMAIMGPSGAGKTTMIECISGRRRRGVTGDIVVANCTKRTKLAYMAQDDAFMPCLTVYETLLFASKLRNYQRNNRCKVKLIDDNENVYNATTYPDSNLVIRSVDSYEKNAINIATTTTTTTASVIDNDNNALFDDETGCCGRAGGFACLPDGTYHRNLVNQIINKLGLDQCRNVKAENCSGGQQKRLCIALELIHSPTILILDEPTSGLDSVSCLQCVSLLRELAHNTEQPMAIAASIHQPTARILQNFDRLYVLAYNGQFATGDYGHEVIKQLVNDQTTQHQKGCLMIKYSNTISSTKNKHLTSMDSNHQTSKDSTIITVVNDGNNSNIDDNNIETTTITTTTMMMNDNDGTLISDEVRLWPENWNADTVSINKICQRSRKQIKRREFYKTMLLWMRCMLLSFRDPTEYLLRIFATVSIILLNIVLYNDSKMGQADGCSQDTIMHMVNTIRSDYDGNQSFSLANSFLEGPGAMAILNFGYIFFAMTFCSFLSMMPTILTFPLEVGVFYKEYFNGWYSFSSYFLAKNFTNLLPALILPILYGSTTYLITNQYWETWRFLYFIALLIMISLVADGLGLTISAIFVHNVNAASIFAATSQIPLLLFTGFLVQIDQLPRIIQPLTYLSYYRLFFESTVITFYGFNRCPEPEPFDLKRIRSIMGDDAEEMMDCVWQNTNFFDSSSGPSLTDRLERILSASENQNPSLILQNFHLHEKDLPFLMCLLGSYAIITRVLAYIVLYRKANSRR</sequence>
<dbReference type="GO" id="GO:0005886">
    <property type="term" value="C:plasma membrane"/>
    <property type="evidence" value="ECO:0007669"/>
    <property type="project" value="TreeGrafter"/>
</dbReference>
<evidence type="ECO:0000256" key="8">
    <source>
        <dbReference type="ARBA" id="ARBA00023136"/>
    </source>
</evidence>
<feature type="transmembrane region" description="Helical" evidence="10">
    <location>
        <begin position="872"/>
        <end position="895"/>
    </location>
</feature>
<proteinExistence type="inferred from homology"/>
<feature type="transmembrane region" description="Helical" evidence="10">
    <location>
        <begin position="722"/>
        <end position="740"/>
    </location>
</feature>
<evidence type="ECO:0000259" key="11">
    <source>
        <dbReference type="PROSITE" id="PS50893"/>
    </source>
</evidence>
<keyword evidence="5" id="KW-0547">Nucleotide-binding</keyword>
<feature type="domain" description="ABC transporter" evidence="11">
    <location>
        <begin position="282"/>
        <end position="594"/>
    </location>
</feature>
<evidence type="ECO:0000256" key="1">
    <source>
        <dbReference type="ARBA" id="ARBA00004141"/>
    </source>
</evidence>
<feature type="transmembrane region" description="Helical" evidence="10">
    <location>
        <begin position="1027"/>
        <end position="1049"/>
    </location>
</feature>
<evidence type="ECO:0000256" key="3">
    <source>
        <dbReference type="ARBA" id="ARBA00022448"/>
    </source>
</evidence>
<feature type="compositionally biased region" description="Low complexity" evidence="9">
    <location>
        <begin position="85"/>
        <end position="119"/>
    </location>
</feature>
<organism evidence="12 13">
    <name type="scientific">Dermatophagoides farinae</name>
    <name type="common">American house dust mite</name>
    <dbReference type="NCBI Taxonomy" id="6954"/>
    <lineage>
        <taxon>Eukaryota</taxon>
        <taxon>Metazoa</taxon>
        <taxon>Ecdysozoa</taxon>
        <taxon>Arthropoda</taxon>
        <taxon>Chelicerata</taxon>
        <taxon>Arachnida</taxon>
        <taxon>Acari</taxon>
        <taxon>Acariformes</taxon>
        <taxon>Sarcoptiformes</taxon>
        <taxon>Astigmata</taxon>
        <taxon>Psoroptidia</taxon>
        <taxon>Analgoidea</taxon>
        <taxon>Pyroglyphidae</taxon>
        <taxon>Dermatophagoidinae</taxon>
        <taxon>Dermatophagoides</taxon>
    </lineage>
</organism>
<dbReference type="EMBL" id="ASGP02000006">
    <property type="protein sequence ID" value="KAH9501226.1"/>
    <property type="molecule type" value="Genomic_DNA"/>
</dbReference>
<keyword evidence="8 10" id="KW-0472">Membrane</keyword>
<evidence type="ECO:0000256" key="9">
    <source>
        <dbReference type="SAM" id="MobiDB-lite"/>
    </source>
</evidence>
<dbReference type="Pfam" id="PF01061">
    <property type="entry name" value="ABC2_membrane"/>
    <property type="match status" value="1"/>
</dbReference>
<evidence type="ECO:0000256" key="10">
    <source>
        <dbReference type="SAM" id="Phobius"/>
    </source>
</evidence>
<dbReference type="PROSITE" id="PS50893">
    <property type="entry name" value="ABC_TRANSPORTER_2"/>
    <property type="match status" value="1"/>
</dbReference>
<feature type="region of interest" description="Disordered" evidence="9">
    <location>
        <begin position="175"/>
        <end position="215"/>
    </location>
</feature>
<dbReference type="SUPFAM" id="SSF52540">
    <property type="entry name" value="P-loop containing nucleoside triphosphate hydrolases"/>
    <property type="match status" value="1"/>
</dbReference>
<dbReference type="InterPro" id="IPR003439">
    <property type="entry name" value="ABC_transporter-like_ATP-bd"/>
</dbReference>
<feature type="transmembrane region" description="Helical" evidence="10">
    <location>
        <begin position="840"/>
        <end position="860"/>
    </location>
</feature>
<protein>
    <submittedName>
        <fullName evidence="12">ABC protein, sub ABCG</fullName>
    </submittedName>
</protein>
<feature type="compositionally biased region" description="Low complexity" evidence="9">
    <location>
        <begin position="252"/>
        <end position="262"/>
    </location>
</feature>